<dbReference type="SUPFAM" id="SSF57924">
    <property type="entry name" value="Inhibitor of apoptosis (IAP) repeat"/>
    <property type="match status" value="2"/>
</dbReference>
<feature type="compositionally biased region" description="Polar residues" evidence="4">
    <location>
        <begin position="230"/>
        <end position="240"/>
    </location>
</feature>
<dbReference type="PANTHER" id="PTHR46771:SF5">
    <property type="entry name" value="DETERIN"/>
    <property type="match status" value="1"/>
</dbReference>
<dbReference type="PANTHER" id="PTHR46771">
    <property type="entry name" value="DETERIN"/>
    <property type="match status" value="1"/>
</dbReference>
<dbReference type="AlphaFoldDB" id="A0A1M2V2C6"/>
<feature type="compositionally biased region" description="Low complexity" evidence="4">
    <location>
        <begin position="276"/>
        <end position="289"/>
    </location>
</feature>
<feature type="compositionally biased region" description="Low complexity" evidence="4">
    <location>
        <begin position="21"/>
        <end position="31"/>
    </location>
</feature>
<reference evidence="5 6" key="1">
    <citation type="submission" date="2016-10" db="EMBL/GenBank/DDBJ databases">
        <title>Genome sequence of the basidiomycete white-rot fungus Trametes pubescens.</title>
        <authorList>
            <person name="Makela M.R."/>
            <person name="Granchi Z."/>
            <person name="Peng M."/>
            <person name="De Vries R.P."/>
            <person name="Grigoriev I."/>
            <person name="Riley R."/>
            <person name="Hilden K."/>
        </authorList>
    </citation>
    <scope>NUCLEOTIDE SEQUENCE [LARGE SCALE GENOMIC DNA]</scope>
    <source>
        <strain evidence="5 6">FBCC735</strain>
    </source>
</reference>
<feature type="compositionally biased region" description="Polar residues" evidence="4">
    <location>
        <begin position="617"/>
        <end position="643"/>
    </location>
</feature>
<dbReference type="Proteomes" id="UP000184267">
    <property type="component" value="Unassembled WGS sequence"/>
</dbReference>
<keyword evidence="6" id="KW-1185">Reference proteome</keyword>
<evidence type="ECO:0000313" key="5">
    <source>
        <dbReference type="EMBL" id="OJT01739.1"/>
    </source>
</evidence>
<dbReference type="GO" id="GO:0046872">
    <property type="term" value="F:metal ion binding"/>
    <property type="evidence" value="ECO:0007669"/>
    <property type="project" value="UniProtKB-KW"/>
</dbReference>
<feature type="compositionally biased region" description="Basic residues" evidence="4">
    <location>
        <begin position="326"/>
        <end position="340"/>
    </location>
</feature>
<name>A0A1M2V2C6_TRAPU</name>
<dbReference type="CDD" id="cd00022">
    <property type="entry name" value="BIR"/>
    <property type="match status" value="2"/>
</dbReference>
<feature type="compositionally biased region" description="Basic residues" evidence="4">
    <location>
        <begin position="215"/>
        <end position="229"/>
    </location>
</feature>
<dbReference type="SMART" id="SM00238">
    <property type="entry name" value="BIR"/>
    <property type="match status" value="2"/>
</dbReference>
<organism evidence="5 6">
    <name type="scientific">Trametes pubescens</name>
    <name type="common">White-rot fungus</name>
    <dbReference type="NCBI Taxonomy" id="154538"/>
    <lineage>
        <taxon>Eukaryota</taxon>
        <taxon>Fungi</taxon>
        <taxon>Dikarya</taxon>
        <taxon>Basidiomycota</taxon>
        <taxon>Agaricomycotina</taxon>
        <taxon>Agaricomycetes</taxon>
        <taxon>Polyporales</taxon>
        <taxon>Polyporaceae</taxon>
        <taxon>Trametes</taxon>
    </lineage>
</organism>
<evidence type="ECO:0000256" key="1">
    <source>
        <dbReference type="ARBA" id="ARBA00022723"/>
    </source>
</evidence>
<feature type="region of interest" description="Disordered" evidence="4">
    <location>
        <begin position="211"/>
        <end position="824"/>
    </location>
</feature>
<keyword evidence="2" id="KW-0862">Zinc</keyword>
<dbReference type="EMBL" id="MNAD01001723">
    <property type="protein sequence ID" value="OJT01739.1"/>
    <property type="molecule type" value="Genomic_DNA"/>
</dbReference>
<feature type="compositionally biased region" description="Acidic residues" evidence="4">
    <location>
        <begin position="360"/>
        <end position="373"/>
    </location>
</feature>
<dbReference type="Gene3D" id="1.10.1170.10">
    <property type="entry name" value="Inhibitor Of Apoptosis Protein (2mihbC-IAP-1), Chain A"/>
    <property type="match status" value="2"/>
</dbReference>
<feature type="coiled-coil region" evidence="3">
    <location>
        <begin position="852"/>
        <end position="883"/>
    </location>
</feature>
<feature type="compositionally biased region" description="Low complexity" evidence="4">
    <location>
        <begin position="652"/>
        <end position="674"/>
    </location>
</feature>
<proteinExistence type="predicted"/>
<dbReference type="STRING" id="154538.A0A1M2V2C6"/>
<dbReference type="OMA" id="DEHYNRS"/>
<dbReference type="PROSITE" id="PS50143">
    <property type="entry name" value="BIR_REPEAT_2"/>
    <property type="match status" value="2"/>
</dbReference>
<comment type="caution">
    <text evidence="5">The sequence shown here is derived from an EMBL/GenBank/DDBJ whole genome shotgun (WGS) entry which is preliminary data.</text>
</comment>
<feature type="compositionally biased region" description="Basic residues" evidence="4">
    <location>
        <begin position="454"/>
        <end position="465"/>
    </location>
</feature>
<protein>
    <submittedName>
        <fullName evidence="5">Protein bir1</fullName>
    </submittedName>
</protein>
<gene>
    <name evidence="5" type="ORF">TRAPUB_7795</name>
</gene>
<feature type="compositionally biased region" description="Acidic residues" evidence="4">
    <location>
        <begin position="243"/>
        <end position="252"/>
    </location>
</feature>
<evidence type="ECO:0000256" key="4">
    <source>
        <dbReference type="SAM" id="MobiDB-lite"/>
    </source>
</evidence>
<sequence length="887" mass="95086">MEYLQARLDSFASSKSKRTKASSSKHAAASKWPHPPTWKATPTSLAEAGFYLDPSSNAQDNVTCFMCKKSLCGWEPEDDPFEIHYEKCSEVCGWAVVRCQKPGTNGKFDFSDSTRHPTSKEMEKARLDTFSQTEWPHDGVRGHGANSKALAKAGFVWNASEPGDDTAMCLYCNLSLGGWDAEDDPYEEHLKRDKKHKTACAFLKAYASASLSKSTSKRAPPKAVSRKLSRSVSQTIQNTVPEVLDEESDDELAAAPSSGTAPSRGPSGRASKSRSSRASSAPAKTPASRRSTRGTGASGKTPGSKNTVSSEVDETDGGSESETGKRVSKSKRKTGGKTKARVSAIVEEDVEEDAPRSPQPDEDVEMEEQEEAPDTAKEEKRKRGRPPKNAVAAKPASRARTKKAVEPEDAEGASGTDNEPVPAPPPKKAHTRTRSKANLDSETEAPALSAPKMTHTRTKSGSKPKVKQEQVEEQVPAPAPAAPKKKGKQKAAPVVPDDEDEDADVPPPHPKAKAKGKAPGAPRSKIKVEPEPLVEDDLVPSHDEPEPEPPHERTQTSHSTSSRPPKAPSKRTPSLSDDAGYATAEPPADAERMDVDGDEPPLAPPPKQPPSRKAGPSGSQRASQNTASRSTPQSVDGDTTSRPSPALDGITRQSAAPPSRASSARPISRAPSQSVVNRSSLKVIDIDSDGEEGPAQAPPPKPRAVERTVSLSGVKKPPSKTPAKKLQVEVLLPSRAKPPSQETEDVRMQDPSPTSPVRPKAAHSSSPVQAAGKPDAPDTPVSAVHRSAQVSPARPPHQASGHADSDVAMQDFEPPAPTSPRTYHPVLAQIPIEKLTNLTEEEANMTLEEYIRRETELQYAQFKADAERKIEEFKRKAAEAKQVIETA</sequence>
<evidence type="ECO:0000256" key="3">
    <source>
        <dbReference type="SAM" id="Coils"/>
    </source>
</evidence>
<dbReference type="InterPro" id="IPR051190">
    <property type="entry name" value="Baculoviral_IAP"/>
</dbReference>
<dbReference type="InterPro" id="IPR001370">
    <property type="entry name" value="BIR_rpt"/>
</dbReference>
<evidence type="ECO:0000313" key="6">
    <source>
        <dbReference type="Proteomes" id="UP000184267"/>
    </source>
</evidence>
<keyword evidence="1" id="KW-0479">Metal-binding</keyword>
<feature type="compositionally biased region" description="Polar residues" evidence="4">
    <location>
        <begin position="301"/>
        <end position="310"/>
    </location>
</feature>
<dbReference type="Pfam" id="PF00653">
    <property type="entry name" value="BIR"/>
    <property type="match status" value="2"/>
</dbReference>
<keyword evidence="3" id="KW-0175">Coiled coil</keyword>
<accession>A0A1M2V2C6</accession>
<dbReference type="OrthoDB" id="2196114at2759"/>
<feature type="compositionally biased region" description="Basic and acidic residues" evidence="4">
    <location>
        <begin position="539"/>
        <end position="555"/>
    </location>
</feature>
<feature type="region of interest" description="Disordered" evidence="4">
    <location>
        <begin position="1"/>
        <end position="37"/>
    </location>
</feature>
<evidence type="ECO:0000256" key="2">
    <source>
        <dbReference type="ARBA" id="ARBA00022833"/>
    </source>
</evidence>